<evidence type="ECO:0000313" key="2">
    <source>
        <dbReference type="EnsemblPlants" id="AET1Gv20438100.6"/>
    </source>
</evidence>
<reference evidence="2" key="3">
    <citation type="journal article" date="2017" name="Nature">
        <title>Genome sequence of the progenitor of the wheat D genome Aegilops tauschii.</title>
        <authorList>
            <person name="Luo M.C."/>
            <person name="Gu Y.Q."/>
            <person name="Puiu D."/>
            <person name="Wang H."/>
            <person name="Twardziok S.O."/>
            <person name="Deal K.R."/>
            <person name="Huo N."/>
            <person name="Zhu T."/>
            <person name="Wang L."/>
            <person name="Wang Y."/>
            <person name="McGuire P.E."/>
            <person name="Liu S."/>
            <person name="Long H."/>
            <person name="Ramasamy R.K."/>
            <person name="Rodriguez J.C."/>
            <person name="Van S.L."/>
            <person name="Yuan L."/>
            <person name="Wang Z."/>
            <person name="Xia Z."/>
            <person name="Xiao L."/>
            <person name="Anderson O.D."/>
            <person name="Ouyang S."/>
            <person name="Liang Y."/>
            <person name="Zimin A.V."/>
            <person name="Pertea G."/>
            <person name="Qi P."/>
            <person name="Bennetzen J.L."/>
            <person name="Dai X."/>
            <person name="Dawson M.W."/>
            <person name="Muller H.G."/>
            <person name="Kugler K."/>
            <person name="Rivarola-Duarte L."/>
            <person name="Spannagl M."/>
            <person name="Mayer K.F.X."/>
            <person name="Lu F.H."/>
            <person name="Bevan M.W."/>
            <person name="Leroy P."/>
            <person name="Li P."/>
            <person name="You F.M."/>
            <person name="Sun Q."/>
            <person name="Liu Z."/>
            <person name="Lyons E."/>
            <person name="Wicker T."/>
            <person name="Salzberg S.L."/>
            <person name="Devos K.M."/>
            <person name="Dvorak J."/>
        </authorList>
    </citation>
    <scope>NUCLEOTIDE SEQUENCE [LARGE SCALE GENOMIC DNA]</scope>
    <source>
        <strain evidence="2">cv. AL8/78</strain>
    </source>
</reference>
<dbReference type="EnsemblPlants" id="AET1Gv20438100.6">
    <property type="protein sequence ID" value="AET1Gv20438100.6"/>
    <property type="gene ID" value="AET1Gv20438100"/>
</dbReference>
<organism evidence="2 3">
    <name type="scientific">Aegilops tauschii subsp. strangulata</name>
    <name type="common">Goatgrass</name>
    <dbReference type="NCBI Taxonomy" id="200361"/>
    <lineage>
        <taxon>Eukaryota</taxon>
        <taxon>Viridiplantae</taxon>
        <taxon>Streptophyta</taxon>
        <taxon>Embryophyta</taxon>
        <taxon>Tracheophyta</taxon>
        <taxon>Spermatophyta</taxon>
        <taxon>Magnoliopsida</taxon>
        <taxon>Liliopsida</taxon>
        <taxon>Poales</taxon>
        <taxon>Poaceae</taxon>
        <taxon>BOP clade</taxon>
        <taxon>Pooideae</taxon>
        <taxon>Triticodae</taxon>
        <taxon>Triticeae</taxon>
        <taxon>Triticinae</taxon>
        <taxon>Aegilops</taxon>
    </lineage>
</organism>
<sequence length="74" mass="7948">GRAGPDGQLRLKRKKKPQTPQIPAFASLETGCGAGDEARSEMASSALRRSLPRRLLTSDPSSAAASFFRRSFLS</sequence>
<name>A0A452YK10_AEGTS</name>
<dbReference type="Gramene" id="AET1Gv20438100.6">
    <property type="protein sequence ID" value="AET1Gv20438100.6"/>
    <property type="gene ID" value="AET1Gv20438100"/>
</dbReference>
<dbReference type="AlphaFoldDB" id="A0A452YK10"/>
<reference evidence="2" key="5">
    <citation type="journal article" date="2021" name="G3 (Bethesda)">
        <title>Aegilops tauschii genome assembly Aet v5.0 features greater sequence contiguity and improved annotation.</title>
        <authorList>
            <person name="Wang L."/>
            <person name="Zhu T."/>
            <person name="Rodriguez J.C."/>
            <person name="Deal K.R."/>
            <person name="Dubcovsky J."/>
            <person name="McGuire P.E."/>
            <person name="Lux T."/>
            <person name="Spannagl M."/>
            <person name="Mayer K.F.X."/>
            <person name="Baldrich P."/>
            <person name="Meyers B.C."/>
            <person name="Huo N."/>
            <person name="Gu Y.Q."/>
            <person name="Zhou H."/>
            <person name="Devos K.M."/>
            <person name="Bennetzen J.L."/>
            <person name="Unver T."/>
            <person name="Budak H."/>
            <person name="Gulick P.J."/>
            <person name="Galiba G."/>
            <person name="Kalapos B."/>
            <person name="Nelson D.R."/>
            <person name="Li P."/>
            <person name="You F.M."/>
            <person name="Luo M.C."/>
            <person name="Dvorak J."/>
        </authorList>
    </citation>
    <scope>NUCLEOTIDE SEQUENCE [LARGE SCALE GENOMIC DNA]</scope>
    <source>
        <strain evidence="2">cv. AL8/78</strain>
    </source>
</reference>
<keyword evidence="3" id="KW-1185">Reference proteome</keyword>
<reference evidence="3" key="2">
    <citation type="journal article" date="2017" name="Nat. Plants">
        <title>The Aegilops tauschii genome reveals multiple impacts of transposons.</title>
        <authorList>
            <person name="Zhao G."/>
            <person name="Zou C."/>
            <person name="Li K."/>
            <person name="Wang K."/>
            <person name="Li T."/>
            <person name="Gao L."/>
            <person name="Zhang X."/>
            <person name="Wang H."/>
            <person name="Yang Z."/>
            <person name="Liu X."/>
            <person name="Jiang W."/>
            <person name="Mao L."/>
            <person name="Kong X."/>
            <person name="Jiao Y."/>
            <person name="Jia J."/>
        </authorList>
    </citation>
    <scope>NUCLEOTIDE SEQUENCE [LARGE SCALE GENOMIC DNA]</scope>
    <source>
        <strain evidence="3">cv. AL8/78</strain>
    </source>
</reference>
<evidence type="ECO:0000313" key="3">
    <source>
        <dbReference type="Proteomes" id="UP000015105"/>
    </source>
</evidence>
<proteinExistence type="predicted"/>
<dbReference type="Proteomes" id="UP000015105">
    <property type="component" value="Chromosome 1D"/>
</dbReference>
<feature type="region of interest" description="Disordered" evidence="1">
    <location>
        <begin position="1"/>
        <end position="47"/>
    </location>
</feature>
<reference evidence="2" key="4">
    <citation type="submission" date="2019-03" db="UniProtKB">
        <authorList>
            <consortium name="EnsemblPlants"/>
        </authorList>
    </citation>
    <scope>IDENTIFICATION</scope>
</reference>
<protein>
    <submittedName>
        <fullName evidence="2">Uncharacterized protein</fullName>
    </submittedName>
</protein>
<evidence type="ECO:0000256" key="1">
    <source>
        <dbReference type="SAM" id="MobiDB-lite"/>
    </source>
</evidence>
<reference evidence="3" key="1">
    <citation type="journal article" date="2014" name="Science">
        <title>Ancient hybridizations among the ancestral genomes of bread wheat.</title>
        <authorList>
            <consortium name="International Wheat Genome Sequencing Consortium,"/>
            <person name="Marcussen T."/>
            <person name="Sandve S.R."/>
            <person name="Heier L."/>
            <person name="Spannagl M."/>
            <person name="Pfeifer M."/>
            <person name="Jakobsen K.S."/>
            <person name="Wulff B.B."/>
            <person name="Steuernagel B."/>
            <person name="Mayer K.F."/>
            <person name="Olsen O.A."/>
        </authorList>
    </citation>
    <scope>NUCLEOTIDE SEQUENCE [LARGE SCALE GENOMIC DNA]</scope>
    <source>
        <strain evidence="3">cv. AL8/78</strain>
    </source>
</reference>
<accession>A0A452YK10</accession>